<dbReference type="Proteomes" id="UP000030854">
    <property type="component" value="Unassembled WGS sequence"/>
</dbReference>
<feature type="region of interest" description="Disordered" evidence="1">
    <location>
        <begin position="169"/>
        <end position="189"/>
    </location>
</feature>
<reference evidence="2 3" key="1">
    <citation type="journal article" date="2014" name="BMC Genomics">
        <title>Adaptive genomic structural variation in the grape powdery mildew pathogen, Erysiphe necator.</title>
        <authorList>
            <person name="Jones L."/>
            <person name="Riaz S."/>
            <person name="Morales-Cruz A."/>
            <person name="Amrine K.C."/>
            <person name="McGuire B."/>
            <person name="Gubler W.D."/>
            <person name="Walker M.A."/>
            <person name="Cantu D."/>
        </authorList>
    </citation>
    <scope>NUCLEOTIDE SEQUENCE [LARGE SCALE GENOMIC DNA]</scope>
    <source>
        <strain evidence="3">c</strain>
    </source>
</reference>
<comment type="caution">
    <text evidence="2">The sequence shown here is derived from an EMBL/GenBank/DDBJ whole genome shotgun (WGS) entry which is preliminary data.</text>
</comment>
<keyword evidence="3" id="KW-1185">Reference proteome</keyword>
<sequence length="334" mass="37556">MLVPLNLEDNRYDNSDISMYPHQKLLSSGLKDHDKDHSNFDGNFIGYDMDCSLVSKPMCKSSLRIPVLPQRNALRTVTKPRKESVNARRISIENYKEFYNSSILRASDPHDVYLSSEEDVSVKDSNEDFLFDSDDSDKDYELKSYDRESHAVTAKAISFRAAGKPQIIEINNQSNNSSPRTSVSIPDFPSRRPLLPRLPALSLNLSEFHLDANELFPSSPHPLSPQKPAENLKSNTLANDNFYKNDSYPSPSKLISEPNTSLSIFRRGSLLSRRSQITQSILQMPTQATRNSATTASKISSRINALKHVTRNIKNAGMPKINLAYTPGVVPRRT</sequence>
<accession>A0A0B1PDZ6</accession>
<protein>
    <submittedName>
        <fullName evidence="2">Uncharacterized protein</fullName>
    </submittedName>
</protein>
<dbReference type="EMBL" id="JNVN01000004">
    <property type="protein sequence ID" value="KHJ36473.1"/>
    <property type="molecule type" value="Genomic_DNA"/>
</dbReference>
<feature type="compositionally biased region" description="Low complexity" evidence="1">
    <location>
        <begin position="169"/>
        <end position="178"/>
    </location>
</feature>
<evidence type="ECO:0000256" key="1">
    <source>
        <dbReference type="SAM" id="MobiDB-lite"/>
    </source>
</evidence>
<evidence type="ECO:0000313" key="2">
    <source>
        <dbReference type="EMBL" id="KHJ36473.1"/>
    </source>
</evidence>
<gene>
    <name evidence="2" type="ORF">EV44_g6008</name>
</gene>
<evidence type="ECO:0000313" key="3">
    <source>
        <dbReference type="Proteomes" id="UP000030854"/>
    </source>
</evidence>
<proteinExistence type="predicted"/>
<dbReference type="HOGENOM" id="CLU_832076_0_0_1"/>
<organism evidence="2 3">
    <name type="scientific">Uncinula necator</name>
    <name type="common">Grape powdery mildew</name>
    <dbReference type="NCBI Taxonomy" id="52586"/>
    <lineage>
        <taxon>Eukaryota</taxon>
        <taxon>Fungi</taxon>
        <taxon>Dikarya</taxon>
        <taxon>Ascomycota</taxon>
        <taxon>Pezizomycotina</taxon>
        <taxon>Leotiomycetes</taxon>
        <taxon>Erysiphales</taxon>
        <taxon>Erysiphaceae</taxon>
        <taxon>Erysiphe</taxon>
    </lineage>
</organism>
<dbReference type="AlphaFoldDB" id="A0A0B1PDZ6"/>
<name>A0A0B1PDZ6_UNCNE</name>
<dbReference type="OMA" id="CKSSLRI"/>